<feature type="domain" description="Carbohydrate kinase PfkB" evidence="4">
    <location>
        <begin position="44"/>
        <end position="335"/>
    </location>
</feature>
<protein>
    <submittedName>
        <fullName evidence="5">2-keto-3-deoxygluconate kinase</fullName>
    </submittedName>
</protein>
<dbReference type="Pfam" id="PF00294">
    <property type="entry name" value="PfkB"/>
    <property type="match status" value="1"/>
</dbReference>
<evidence type="ECO:0000313" key="6">
    <source>
        <dbReference type="Proteomes" id="UP000199114"/>
    </source>
</evidence>
<keyword evidence="6" id="KW-1185">Reference proteome</keyword>
<dbReference type="Gene3D" id="3.40.1190.20">
    <property type="match status" value="1"/>
</dbReference>
<dbReference type="SUPFAM" id="SSF53613">
    <property type="entry name" value="Ribokinase-like"/>
    <property type="match status" value="1"/>
</dbReference>
<evidence type="ECO:0000256" key="3">
    <source>
        <dbReference type="ARBA" id="ARBA00022777"/>
    </source>
</evidence>
<dbReference type="InterPro" id="IPR011611">
    <property type="entry name" value="PfkB_dom"/>
</dbReference>
<organism evidence="5 6">
    <name type="scientific">Natrinema salaciae</name>
    <dbReference type="NCBI Taxonomy" id="1186196"/>
    <lineage>
        <taxon>Archaea</taxon>
        <taxon>Methanobacteriati</taxon>
        <taxon>Methanobacteriota</taxon>
        <taxon>Stenosarchaea group</taxon>
        <taxon>Halobacteria</taxon>
        <taxon>Halobacteriales</taxon>
        <taxon>Natrialbaceae</taxon>
        <taxon>Natrinema</taxon>
    </lineage>
</organism>
<dbReference type="InterPro" id="IPR029056">
    <property type="entry name" value="Ribokinase-like"/>
</dbReference>
<comment type="similarity">
    <text evidence="1">Belongs to the carbohydrate kinase PfkB family.</text>
</comment>
<sequence>MDVVDRRNIATTYNSADRCLEHGRRRHCQSLPTDSEGGTVSESDIVTFGETMLRLSPPGNERLENADEFEVRAAGAESNVAIAASRLGASATWLSKVPETALGRRVVGELRGHGIETDVVWSHRGRQGTYYLEHAGKPRGTNVIYDRDDTAISTAEAREFDIDRIQDAKVFFTTGITPALSSTLRDTTLNLLKAARKGGTTTAFDFNFRRKLWSPDEARETLTRLFPGIDVLVIAARDARTVLGFEGDPRQLAHKLGSQYDFTTVVVTRGSEGAVGWHDSVVHDHDAYETDTIDPIGTGDAFTGAFIARRLDGDNVPTALEYAAATASLKRTIPGDVALVTADEVETVVSEQSEEISR</sequence>
<dbReference type="CDD" id="cd01166">
    <property type="entry name" value="KdgK"/>
    <property type="match status" value="1"/>
</dbReference>
<dbReference type="PANTHER" id="PTHR43085">
    <property type="entry name" value="HEXOKINASE FAMILY MEMBER"/>
    <property type="match status" value="1"/>
</dbReference>
<gene>
    <name evidence="5" type="ORF">SAMN04489841_3028</name>
</gene>
<dbReference type="AlphaFoldDB" id="A0A1H9LP52"/>
<keyword evidence="3 5" id="KW-0418">Kinase</keyword>
<evidence type="ECO:0000313" key="5">
    <source>
        <dbReference type="EMBL" id="SER13007.1"/>
    </source>
</evidence>
<evidence type="ECO:0000256" key="1">
    <source>
        <dbReference type="ARBA" id="ARBA00010688"/>
    </source>
</evidence>
<dbReference type="InterPro" id="IPR054871">
    <property type="entry name" value="KDG_KDGal_kin_Halo"/>
</dbReference>
<accession>A0A1H9LP52</accession>
<reference evidence="6" key="1">
    <citation type="submission" date="2016-10" db="EMBL/GenBank/DDBJ databases">
        <authorList>
            <person name="Varghese N."/>
            <person name="Submissions S."/>
        </authorList>
    </citation>
    <scope>NUCLEOTIDE SEQUENCE [LARGE SCALE GENOMIC DNA]</scope>
    <source>
        <strain evidence="6">DSM 25055</strain>
    </source>
</reference>
<dbReference type="InterPro" id="IPR050306">
    <property type="entry name" value="PfkB_Carbo_kinase"/>
</dbReference>
<dbReference type="PANTHER" id="PTHR43085:SF57">
    <property type="entry name" value="CARBOHYDRATE KINASE PFKB DOMAIN-CONTAINING PROTEIN"/>
    <property type="match status" value="1"/>
</dbReference>
<name>A0A1H9LP52_9EURY</name>
<dbReference type="EMBL" id="FOFD01000004">
    <property type="protein sequence ID" value="SER13007.1"/>
    <property type="molecule type" value="Genomic_DNA"/>
</dbReference>
<dbReference type="Proteomes" id="UP000199114">
    <property type="component" value="Unassembled WGS sequence"/>
</dbReference>
<dbReference type="STRING" id="1186196.SAMN04489841_3028"/>
<evidence type="ECO:0000259" key="4">
    <source>
        <dbReference type="Pfam" id="PF00294"/>
    </source>
</evidence>
<dbReference type="NCBIfam" id="NF041332">
    <property type="entry name" value="KDG_KDGal_kin_Halo"/>
    <property type="match status" value="1"/>
</dbReference>
<evidence type="ECO:0000256" key="2">
    <source>
        <dbReference type="ARBA" id="ARBA00022679"/>
    </source>
</evidence>
<dbReference type="GO" id="GO:0016301">
    <property type="term" value="F:kinase activity"/>
    <property type="evidence" value="ECO:0007669"/>
    <property type="project" value="UniProtKB-KW"/>
</dbReference>
<proteinExistence type="inferred from homology"/>
<keyword evidence="2" id="KW-0808">Transferase</keyword>